<name>A0ABQ3VI66_9CHLR</name>
<gene>
    <name evidence="1" type="ORF">KSZ_38780</name>
</gene>
<proteinExistence type="predicted"/>
<dbReference type="Proteomes" id="UP000635565">
    <property type="component" value="Unassembled WGS sequence"/>
</dbReference>
<keyword evidence="2" id="KW-1185">Reference proteome</keyword>
<organism evidence="1 2">
    <name type="scientific">Dictyobacter formicarum</name>
    <dbReference type="NCBI Taxonomy" id="2778368"/>
    <lineage>
        <taxon>Bacteria</taxon>
        <taxon>Bacillati</taxon>
        <taxon>Chloroflexota</taxon>
        <taxon>Ktedonobacteria</taxon>
        <taxon>Ktedonobacterales</taxon>
        <taxon>Dictyobacteraceae</taxon>
        <taxon>Dictyobacter</taxon>
    </lineage>
</organism>
<sequence length="73" mass="7907">MKFGLDVPTTGTYADAHVLAQLASASTMGRHVDENSKQPIVISEEDQVFCCASSQSKRSKTNLVQQTSALLHQ</sequence>
<comment type="caution">
    <text evidence="1">The sequence shown here is derived from an EMBL/GenBank/DDBJ whole genome shotgun (WGS) entry which is preliminary data.</text>
</comment>
<reference evidence="1 2" key="1">
    <citation type="journal article" date="2021" name="Int. J. Syst. Evol. Microbiol.">
        <title>Reticulibacter mediterranei gen. nov., sp. nov., within the new family Reticulibacteraceae fam. nov., and Ktedonospora formicarum gen. nov., sp. nov., Ktedonobacter robiniae sp. nov., Dictyobacter formicarum sp. nov. and Dictyobacter arantiisoli sp. nov., belonging to the class Ktedonobacteria.</title>
        <authorList>
            <person name="Yabe S."/>
            <person name="Zheng Y."/>
            <person name="Wang C.M."/>
            <person name="Sakai Y."/>
            <person name="Abe K."/>
            <person name="Yokota A."/>
            <person name="Donadio S."/>
            <person name="Cavaletti L."/>
            <person name="Monciardini P."/>
        </authorList>
    </citation>
    <scope>NUCLEOTIDE SEQUENCE [LARGE SCALE GENOMIC DNA]</scope>
    <source>
        <strain evidence="1 2">SOSP1-9</strain>
    </source>
</reference>
<evidence type="ECO:0000313" key="2">
    <source>
        <dbReference type="Proteomes" id="UP000635565"/>
    </source>
</evidence>
<protein>
    <submittedName>
        <fullName evidence="1">Uncharacterized protein</fullName>
    </submittedName>
</protein>
<dbReference type="RefSeq" id="WP_201363509.1">
    <property type="nucleotide sequence ID" value="NZ_BNJJ01000010.1"/>
</dbReference>
<evidence type="ECO:0000313" key="1">
    <source>
        <dbReference type="EMBL" id="GHO85872.1"/>
    </source>
</evidence>
<accession>A0ABQ3VI66</accession>
<dbReference type="EMBL" id="BNJJ01000010">
    <property type="protein sequence ID" value="GHO85872.1"/>
    <property type="molecule type" value="Genomic_DNA"/>
</dbReference>